<dbReference type="Gene3D" id="1.20.1280.290">
    <property type="match status" value="2"/>
</dbReference>
<name>A0AAD7VJL6_QUISA</name>
<feature type="transmembrane region" description="Helical" evidence="10">
    <location>
        <begin position="100"/>
        <end position="125"/>
    </location>
</feature>
<evidence type="ECO:0000256" key="8">
    <source>
        <dbReference type="ARBA" id="ARBA00022989"/>
    </source>
</evidence>
<feature type="transmembrane region" description="Helical" evidence="10">
    <location>
        <begin position="192"/>
        <end position="213"/>
    </location>
</feature>
<evidence type="ECO:0000256" key="5">
    <source>
        <dbReference type="ARBA" id="ARBA00022597"/>
    </source>
</evidence>
<dbReference type="InterPro" id="IPR047664">
    <property type="entry name" value="SWEET"/>
</dbReference>
<feature type="transmembrane region" description="Helical" evidence="10">
    <location>
        <begin position="164"/>
        <end position="186"/>
    </location>
</feature>
<dbReference type="AlphaFoldDB" id="A0AAD7VJL6"/>
<organism evidence="11 12">
    <name type="scientific">Quillaja saponaria</name>
    <name type="common">Soap bark tree</name>
    <dbReference type="NCBI Taxonomy" id="32244"/>
    <lineage>
        <taxon>Eukaryota</taxon>
        <taxon>Viridiplantae</taxon>
        <taxon>Streptophyta</taxon>
        <taxon>Embryophyta</taxon>
        <taxon>Tracheophyta</taxon>
        <taxon>Spermatophyta</taxon>
        <taxon>Magnoliopsida</taxon>
        <taxon>eudicotyledons</taxon>
        <taxon>Gunneridae</taxon>
        <taxon>Pentapetalae</taxon>
        <taxon>rosids</taxon>
        <taxon>fabids</taxon>
        <taxon>Fabales</taxon>
        <taxon>Quillajaceae</taxon>
        <taxon>Quillaja</taxon>
    </lineage>
</organism>
<proteinExistence type="inferred from homology"/>
<feature type="transmembrane region" description="Helical" evidence="10">
    <location>
        <begin position="71"/>
        <end position="93"/>
    </location>
</feature>
<keyword evidence="7" id="KW-0677">Repeat</keyword>
<evidence type="ECO:0000313" key="12">
    <source>
        <dbReference type="Proteomes" id="UP001163823"/>
    </source>
</evidence>
<dbReference type="Proteomes" id="UP001163823">
    <property type="component" value="Chromosome 3"/>
</dbReference>
<keyword evidence="3 10" id="KW-0813">Transport</keyword>
<comment type="function">
    <text evidence="10">Mediates both low-affinity uptake and efflux of sugar across the membrane.</text>
</comment>
<comment type="similarity">
    <text evidence="2 10">Belongs to the SWEET sugar transporter family.</text>
</comment>
<feature type="transmembrane region" description="Helical" evidence="10">
    <location>
        <begin position="131"/>
        <end position="152"/>
    </location>
</feature>
<evidence type="ECO:0000313" key="11">
    <source>
        <dbReference type="EMBL" id="KAJ7978217.1"/>
    </source>
</evidence>
<feature type="transmembrane region" description="Helical" evidence="10">
    <location>
        <begin position="47"/>
        <end position="65"/>
    </location>
</feature>
<dbReference type="GO" id="GO:0008515">
    <property type="term" value="F:sucrose transmembrane transporter activity"/>
    <property type="evidence" value="ECO:0007669"/>
    <property type="project" value="UniProtKB-ARBA"/>
</dbReference>
<dbReference type="GO" id="GO:0051119">
    <property type="term" value="F:sugar transmembrane transporter activity"/>
    <property type="evidence" value="ECO:0007669"/>
    <property type="project" value="InterPro"/>
</dbReference>
<keyword evidence="5 10" id="KW-0762">Sugar transport</keyword>
<keyword evidence="4" id="KW-1003">Cell membrane</keyword>
<keyword evidence="9 10" id="KW-0472">Membrane</keyword>
<dbReference type="PANTHER" id="PTHR10791:SF134">
    <property type="entry name" value="BIDIRECTIONAL SUGAR TRANSPORTER SWEET9"/>
    <property type="match status" value="1"/>
</dbReference>
<comment type="caution">
    <text evidence="11">The sequence shown here is derived from an EMBL/GenBank/DDBJ whole genome shotgun (WGS) entry which is preliminary data.</text>
</comment>
<keyword evidence="6 10" id="KW-0812">Transmembrane</keyword>
<evidence type="ECO:0000256" key="6">
    <source>
        <dbReference type="ARBA" id="ARBA00022692"/>
    </source>
</evidence>
<keyword evidence="12" id="KW-1185">Reference proteome</keyword>
<dbReference type="InterPro" id="IPR004316">
    <property type="entry name" value="SWEET_rpt"/>
</dbReference>
<dbReference type="GO" id="GO:0005886">
    <property type="term" value="C:plasma membrane"/>
    <property type="evidence" value="ECO:0007669"/>
    <property type="project" value="UniProtKB-SubCell"/>
</dbReference>
<dbReference type="KEGG" id="qsa:O6P43_007718"/>
<evidence type="ECO:0000256" key="1">
    <source>
        <dbReference type="ARBA" id="ARBA00004651"/>
    </source>
</evidence>
<evidence type="ECO:0000256" key="4">
    <source>
        <dbReference type="ARBA" id="ARBA00022475"/>
    </source>
</evidence>
<evidence type="ECO:0000256" key="2">
    <source>
        <dbReference type="ARBA" id="ARBA00007809"/>
    </source>
</evidence>
<evidence type="ECO:0000256" key="9">
    <source>
        <dbReference type="ARBA" id="ARBA00023136"/>
    </source>
</evidence>
<feature type="transmembrane region" description="Helical" evidence="10">
    <location>
        <begin position="12"/>
        <end position="35"/>
    </location>
</feature>
<dbReference type="PANTHER" id="PTHR10791">
    <property type="entry name" value="RAG1-ACTIVATING PROTEIN 1"/>
    <property type="match status" value="1"/>
</dbReference>
<evidence type="ECO:0000256" key="7">
    <source>
        <dbReference type="ARBA" id="ARBA00022737"/>
    </source>
</evidence>
<gene>
    <name evidence="11" type="ORF">O6P43_007718</name>
</gene>
<comment type="subcellular location">
    <subcellularLocation>
        <location evidence="1 10">Cell membrane</location>
        <topology evidence="1 10">Multi-pass membrane protein</topology>
    </subcellularLocation>
</comment>
<dbReference type="Pfam" id="PF03083">
    <property type="entry name" value="MtN3_slv"/>
    <property type="match status" value="2"/>
</dbReference>
<dbReference type="EMBL" id="JARAOO010000003">
    <property type="protein sequence ID" value="KAJ7978217.1"/>
    <property type="molecule type" value="Genomic_DNA"/>
</dbReference>
<protein>
    <recommendedName>
        <fullName evidence="10">Bidirectional sugar transporter SWEET</fullName>
    </recommendedName>
</protein>
<dbReference type="FunFam" id="1.20.1280.290:FF:000003">
    <property type="entry name" value="Bidirectional sugar transporter SWEET"/>
    <property type="match status" value="1"/>
</dbReference>
<keyword evidence="8 10" id="KW-1133">Transmembrane helix</keyword>
<sequence length="283" mass="32110">MKFLSSHELALIFGLLGNIVSFMVFLAPIPTFYKIYKKKSSEGFQSMPYVIALLSAMLLLYYGLLKTNATLIITINAIGCAIEVTYLLLYIIFATRKDKIYSLGLILLFDVGAFGLVMVVTIFFLKGLNRVHAVGWICAAFNIAVFAAPLSIMRQVIKTRSVEYMPFSLSFFLTLCAIMWFFYGIFVKDYFIALPNVLGFLFGMVQMILYIIFKDSKKVSNQKCDVHHIWIATDSKLDSFDKGKKLQNGCADEARTNEMKMFACHTSRKSIEKIPRKSIENMA</sequence>
<evidence type="ECO:0000256" key="3">
    <source>
        <dbReference type="ARBA" id="ARBA00022448"/>
    </source>
</evidence>
<evidence type="ECO:0000256" key="10">
    <source>
        <dbReference type="RuleBase" id="RU910715"/>
    </source>
</evidence>
<accession>A0AAD7VJL6</accession>
<dbReference type="FunFam" id="1.20.1280.290:FF:000001">
    <property type="entry name" value="Bidirectional sugar transporter SWEET"/>
    <property type="match status" value="1"/>
</dbReference>
<reference evidence="11" key="1">
    <citation type="journal article" date="2023" name="Science">
        <title>Elucidation of the pathway for biosynthesis of saponin adjuvants from the soapbark tree.</title>
        <authorList>
            <person name="Reed J."/>
            <person name="Orme A."/>
            <person name="El-Demerdash A."/>
            <person name="Owen C."/>
            <person name="Martin L.B.B."/>
            <person name="Misra R.C."/>
            <person name="Kikuchi S."/>
            <person name="Rejzek M."/>
            <person name="Martin A.C."/>
            <person name="Harkess A."/>
            <person name="Leebens-Mack J."/>
            <person name="Louveau T."/>
            <person name="Stephenson M.J."/>
            <person name="Osbourn A."/>
        </authorList>
    </citation>
    <scope>NUCLEOTIDE SEQUENCE</scope>
    <source>
        <strain evidence="11">S10</strain>
    </source>
</reference>